<reference evidence="14 15" key="1">
    <citation type="journal article" date="2011" name="Proc. Natl. Acad. Sci. U.S.A.">
        <title>Evolutionary erosion of yeast sex chromosomes by mating-type switching accidents.</title>
        <authorList>
            <person name="Gordon J.L."/>
            <person name="Armisen D."/>
            <person name="Proux-Wera E."/>
            <person name="Oheigeartaigh S.S."/>
            <person name="Byrne K.P."/>
            <person name="Wolfe K.H."/>
        </authorList>
    </citation>
    <scope>NUCLEOTIDE SEQUENCE [LARGE SCALE GENOMIC DNA]</scope>
    <source>
        <strain evidence="15">ATCC 76901 / BCRC 22586 / CBS 4309 / NBRC 1992 / NRRL Y-12630</strain>
    </source>
</reference>
<feature type="compositionally biased region" description="Polar residues" evidence="12">
    <location>
        <begin position="315"/>
        <end position="336"/>
    </location>
</feature>
<dbReference type="KEGG" id="ncs:NCAS_0D00750"/>
<evidence type="ECO:0000313" key="14">
    <source>
        <dbReference type="EMBL" id="CCC69656.1"/>
    </source>
</evidence>
<evidence type="ECO:0000256" key="9">
    <source>
        <dbReference type="ARBA" id="ARBA00046271"/>
    </source>
</evidence>
<evidence type="ECO:0000256" key="11">
    <source>
        <dbReference type="SAM" id="Coils"/>
    </source>
</evidence>
<dbReference type="RefSeq" id="XP_003676020.1">
    <property type="nucleotide sequence ID" value="XM_003675972.1"/>
</dbReference>
<dbReference type="STRING" id="1064592.G0VEW8"/>
<dbReference type="OMA" id="YGAYEVT"/>
<dbReference type="HOGENOM" id="CLU_045718_0_1_1"/>
<keyword evidence="15" id="KW-1185">Reference proteome</keyword>
<organism evidence="14 15">
    <name type="scientific">Naumovozyma castellii</name>
    <name type="common">Yeast</name>
    <name type="synonym">Saccharomyces castellii</name>
    <dbReference type="NCBI Taxonomy" id="27288"/>
    <lineage>
        <taxon>Eukaryota</taxon>
        <taxon>Fungi</taxon>
        <taxon>Dikarya</taxon>
        <taxon>Ascomycota</taxon>
        <taxon>Saccharomycotina</taxon>
        <taxon>Saccharomycetes</taxon>
        <taxon>Saccharomycetales</taxon>
        <taxon>Saccharomycetaceae</taxon>
        <taxon>Naumovozyma</taxon>
    </lineage>
</organism>
<dbReference type="GO" id="GO:0030674">
    <property type="term" value="F:protein-macromolecule adaptor activity"/>
    <property type="evidence" value="ECO:0007669"/>
    <property type="project" value="EnsemblFungi"/>
</dbReference>
<evidence type="ECO:0000256" key="4">
    <source>
        <dbReference type="ARBA" id="ARBA00023010"/>
    </source>
</evidence>
<reference key="2">
    <citation type="submission" date="2011-08" db="EMBL/GenBank/DDBJ databases">
        <title>Genome sequence of Naumovozyma castellii.</title>
        <authorList>
            <person name="Gordon J.L."/>
            <person name="Armisen D."/>
            <person name="Proux-Wera E."/>
            <person name="OhEigeartaigh S.S."/>
            <person name="Byrne K.P."/>
            <person name="Wolfe K.H."/>
        </authorList>
    </citation>
    <scope>NUCLEOTIDE SEQUENCE</scope>
    <source>
        <strain>Type strain:CBS 4309</strain>
    </source>
</reference>
<dbReference type="GO" id="GO:0005102">
    <property type="term" value="F:signaling receptor binding"/>
    <property type="evidence" value="ECO:0007669"/>
    <property type="project" value="TreeGrafter"/>
</dbReference>
<comment type="function">
    <text evidence="10">Component of the PEX13-PEX14 docking complex, a translocon channel that specifically mediates the import of peroxisomal cargo proteins bound to PEX5 receptor. The PEX13-PEX14 docking complex forms a large import pore which can be opened to a diameter of about 9 nm. Mechanistically, PEX5 receptor along with cargo proteins associates with the PEX14 subunit of the PEX13-PEX14 docking complex in the cytosol, leading to the insertion of the receptor into the organelle membrane with the concomitant translocation of the cargo into the peroxisome matrix.</text>
</comment>
<evidence type="ECO:0000256" key="10">
    <source>
        <dbReference type="RuleBase" id="RU367032"/>
    </source>
</evidence>
<dbReference type="Proteomes" id="UP000001640">
    <property type="component" value="Chromosome 4"/>
</dbReference>
<dbReference type="PANTHER" id="PTHR23058">
    <property type="entry name" value="PEROXISOMAL MEMBRANE PROTEIN PEX14"/>
    <property type="match status" value="1"/>
</dbReference>
<evidence type="ECO:0000256" key="2">
    <source>
        <dbReference type="ARBA" id="ARBA00022448"/>
    </source>
</evidence>
<evidence type="ECO:0000256" key="1">
    <source>
        <dbReference type="ARBA" id="ARBA00005443"/>
    </source>
</evidence>
<protein>
    <recommendedName>
        <fullName evidence="7 10">Peroxisomal membrane protein PEX14</fullName>
    </recommendedName>
    <alternativeName>
        <fullName evidence="8 10">Peroxin-14</fullName>
    </alternativeName>
</protein>
<dbReference type="GO" id="GO:0005778">
    <property type="term" value="C:peroxisomal membrane"/>
    <property type="evidence" value="ECO:0007669"/>
    <property type="project" value="UniProtKB-SubCell"/>
</dbReference>
<keyword evidence="2 10" id="KW-0813">Transport</keyword>
<sequence length="359" mass="39821">MESRSQLISSAVAFLSDSGLKDAPLTKKIEFLQNKGLTEEEIEHAINESTSKKTTSGDGSVSSINGTNPVSKVSESPEYLYEALPPLLPRRDWKDYFVMATATAGLLYGAYEVTKRYVIPNILPESKTKLEQDKEEIKSQFDRVDKVLNAIEQEQTDLRAKEEEKLNELDTMINELHTTLEQTTETRSKMESEFKMLKLEMTNLQNSLDNFISSNKNTNGLDKVSTEVESLKNLIKSSNLQQLADKSHIDKRDGIPSYVSNGVPGIDAIPTASDLLAKLNIDNDGTTKNGETLKEKEANEDDVPAWKRSREKSLQGKSTSSIPAWQTESNNATGSVTLPDWQTVLEEAGESAHASDSNK</sequence>
<dbReference type="Pfam" id="PF04695">
    <property type="entry name" value="Pex14_N"/>
    <property type="match status" value="1"/>
</dbReference>
<dbReference type="InterPro" id="IPR006785">
    <property type="entry name" value="Pex14_N"/>
</dbReference>
<name>G0VEW8_NAUCA</name>
<evidence type="ECO:0000256" key="6">
    <source>
        <dbReference type="ARBA" id="ARBA00023140"/>
    </source>
</evidence>
<keyword evidence="5 10" id="KW-0472">Membrane</keyword>
<dbReference type="GO" id="GO:0016560">
    <property type="term" value="P:protein import into peroxisome matrix, docking"/>
    <property type="evidence" value="ECO:0007669"/>
    <property type="project" value="UniProtKB-UniRule"/>
</dbReference>
<evidence type="ECO:0000256" key="8">
    <source>
        <dbReference type="ARBA" id="ARBA00029691"/>
    </source>
</evidence>
<evidence type="ECO:0000256" key="7">
    <source>
        <dbReference type="ARBA" id="ARBA00029502"/>
    </source>
</evidence>
<dbReference type="InterPro" id="IPR025655">
    <property type="entry name" value="PEX14"/>
</dbReference>
<keyword evidence="11" id="KW-0175">Coiled coil</keyword>
<keyword evidence="3 10" id="KW-0653">Protein transport</keyword>
<comment type="subcellular location">
    <subcellularLocation>
        <location evidence="9 10">Peroxisome membrane</location>
    </subcellularLocation>
</comment>
<comment type="similarity">
    <text evidence="1 10">Belongs to the peroxin-14 family.</text>
</comment>
<dbReference type="EMBL" id="HE576755">
    <property type="protein sequence ID" value="CCC69656.1"/>
    <property type="molecule type" value="Genomic_DNA"/>
</dbReference>
<feature type="compositionally biased region" description="Low complexity" evidence="12">
    <location>
        <begin position="52"/>
        <end position="63"/>
    </location>
</feature>
<feature type="domain" description="Peroxisome membrane anchor protein Pex14p N-terminal" evidence="13">
    <location>
        <begin position="4"/>
        <end position="48"/>
    </location>
</feature>
<evidence type="ECO:0000256" key="3">
    <source>
        <dbReference type="ARBA" id="ARBA00022927"/>
    </source>
</evidence>
<keyword evidence="4" id="KW-0811">Translocation</keyword>
<feature type="region of interest" description="Disordered" evidence="12">
    <location>
        <begin position="46"/>
        <end position="72"/>
    </location>
</feature>
<dbReference type="AlphaFoldDB" id="G0VEW8"/>
<dbReference type="GeneID" id="96903265"/>
<proteinExistence type="inferred from homology"/>
<dbReference type="GO" id="GO:0008320">
    <property type="term" value="F:protein transmembrane transporter activity"/>
    <property type="evidence" value="ECO:0007669"/>
    <property type="project" value="EnsemblFungi"/>
</dbReference>
<dbReference type="Gene3D" id="1.10.10.10">
    <property type="entry name" value="Winged helix-like DNA-binding domain superfamily/Winged helix DNA-binding domain"/>
    <property type="match status" value="1"/>
</dbReference>
<keyword evidence="6 10" id="KW-0576">Peroxisome</keyword>
<evidence type="ECO:0000313" key="15">
    <source>
        <dbReference type="Proteomes" id="UP000001640"/>
    </source>
</evidence>
<dbReference type="FunCoup" id="G0VEW8">
    <property type="interactions" value="101"/>
</dbReference>
<dbReference type="GO" id="GO:1990429">
    <property type="term" value="C:peroxisomal importomer complex"/>
    <property type="evidence" value="ECO:0007669"/>
    <property type="project" value="EnsemblFungi"/>
</dbReference>
<evidence type="ECO:0000259" key="13">
    <source>
        <dbReference type="Pfam" id="PF04695"/>
    </source>
</evidence>
<dbReference type="OrthoDB" id="5549158at2759"/>
<dbReference type="InterPro" id="IPR036388">
    <property type="entry name" value="WH-like_DNA-bd_sf"/>
</dbReference>
<gene>
    <name evidence="14" type="primary">NCAS0D00750</name>
    <name evidence="14" type="ordered locus">NCAS_0D00750</name>
</gene>
<evidence type="ECO:0000256" key="5">
    <source>
        <dbReference type="ARBA" id="ARBA00023136"/>
    </source>
</evidence>
<dbReference type="InParanoid" id="G0VEW8"/>
<dbReference type="eggNOG" id="KOG2629">
    <property type="taxonomic scope" value="Eukaryota"/>
</dbReference>
<accession>G0VEW8</accession>
<dbReference type="PANTHER" id="PTHR23058:SF0">
    <property type="entry name" value="PEROXISOMAL MEMBRANE PROTEIN PEX14"/>
    <property type="match status" value="1"/>
</dbReference>
<evidence type="ECO:0000256" key="12">
    <source>
        <dbReference type="SAM" id="MobiDB-lite"/>
    </source>
</evidence>
<feature type="coiled-coil region" evidence="11">
    <location>
        <begin position="134"/>
        <end position="241"/>
    </location>
</feature>
<feature type="region of interest" description="Disordered" evidence="12">
    <location>
        <begin position="281"/>
        <end position="359"/>
    </location>
</feature>